<dbReference type="SMART" id="SM00387">
    <property type="entry name" value="HATPase_c"/>
    <property type="match status" value="1"/>
</dbReference>
<dbReference type="SMART" id="SM00065">
    <property type="entry name" value="GAF"/>
    <property type="match status" value="1"/>
</dbReference>
<dbReference type="SUPFAM" id="SSF47384">
    <property type="entry name" value="Homodimeric domain of signal transducing histidine kinase"/>
    <property type="match status" value="1"/>
</dbReference>
<dbReference type="Pfam" id="PF00512">
    <property type="entry name" value="HisKA"/>
    <property type="match status" value="1"/>
</dbReference>
<gene>
    <name evidence="10" type="ORF">AKJ09_10703</name>
</gene>
<evidence type="ECO:0000256" key="2">
    <source>
        <dbReference type="ARBA" id="ARBA00012438"/>
    </source>
</evidence>
<dbReference type="InterPro" id="IPR005467">
    <property type="entry name" value="His_kinase_dom"/>
</dbReference>
<dbReference type="RefSeq" id="WP_146654707.1">
    <property type="nucleotide sequence ID" value="NZ_CP012333.1"/>
</dbReference>
<dbReference type="SUPFAM" id="SSF52172">
    <property type="entry name" value="CheY-like"/>
    <property type="match status" value="1"/>
</dbReference>
<evidence type="ECO:0000313" key="10">
    <source>
        <dbReference type="EMBL" id="AKV04040.1"/>
    </source>
</evidence>
<dbReference type="EMBL" id="CP012333">
    <property type="protein sequence ID" value="AKV04040.1"/>
    <property type="molecule type" value="Genomic_DNA"/>
</dbReference>
<feature type="modified residue" description="4-aspartylphosphate" evidence="6">
    <location>
        <position position="518"/>
    </location>
</feature>
<keyword evidence="5 10" id="KW-0418">Kinase</keyword>
<dbReference type="PRINTS" id="PR00344">
    <property type="entry name" value="BCTRLSENSOR"/>
</dbReference>
<dbReference type="EC" id="2.7.13.3" evidence="2"/>
<evidence type="ECO:0000256" key="4">
    <source>
        <dbReference type="ARBA" id="ARBA00022679"/>
    </source>
</evidence>
<dbReference type="OrthoDB" id="9806821at2"/>
<keyword evidence="4" id="KW-0808">Transferase</keyword>
<feature type="domain" description="Response regulatory" evidence="9">
    <location>
        <begin position="467"/>
        <end position="583"/>
    </location>
</feature>
<dbReference type="PANTHER" id="PTHR43065:SF42">
    <property type="entry name" value="TWO-COMPONENT SENSOR PPRA"/>
    <property type="match status" value="1"/>
</dbReference>
<dbReference type="CDD" id="cd00156">
    <property type="entry name" value="REC"/>
    <property type="match status" value="1"/>
</dbReference>
<evidence type="ECO:0000256" key="1">
    <source>
        <dbReference type="ARBA" id="ARBA00000085"/>
    </source>
</evidence>
<dbReference type="InterPro" id="IPR036097">
    <property type="entry name" value="HisK_dim/P_sf"/>
</dbReference>
<evidence type="ECO:0000256" key="5">
    <source>
        <dbReference type="ARBA" id="ARBA00022777"/>
    </source>
</evidence>
<evidence type="ECO:0000256" key="3">
    <source>
        <dbReference type="ARBA" id="ARBA00022553"/>
    </source>
</evidence>
<dbReference type="InterPro" id="IPR036890">
    <property type="entry name" value="HATPase_C_sf"/>
</dbReference>
<dbReference type="InterPro" id="IPR029016">
    <property type="entry name" value="GAF-like_dom_sf"/>
</dbReference>
<dbReference type="InterPro" id="IPR003018">
    <property type="entry name" value="GAF"/>
</dbReference>
<keyword evidence="3 6" id="KW-0597">Phosphoprotein</keyword>
<dbReference type="Gene3D" id="1.10.287.130">
    <property type="match status" value="1"/>
</dbReference>
<dbReference type="SUPFAM" id="SSF55874">
    <property type="entry name" value="ATPase domain of HSP90 chaperone/DNA topoisomerase II/histidine kinase"/>
    <property type="match status" value="1"/>
</dbReference>
<evidence type="ECO:0000259" key="9">
    <source>
        <dbReference type="PROSITE" id="PS50110"/>
    </source>
</evidence>
<accession>A0A0K1QF30</accession>
<sequence length="585" mass="64438">MVVEVGANRAARLVQAVQDLSRSRTIEDVQTIVRRAARELSGADGATFVLRDGDKCFYADEDAIAPLWKGHRFPMESCVSGWVMLHRRSTVIEDIYADDRIPADLYRPTFVKSLAMVPIRTDDPIGAIGTYWAEHRAPSEEDMRVLQALADSTSIALENIKLYGELEERIHERTVALELAHRAEAAARHELDERLRAEELLKRTEEQLRHSQKMDAIGKLAGGIAHDFNNMLSVVLSYTSLVSDDLDPSNPVRDDLEEIRKAGERAAALTRQLLAFSRQQVLELRVIDLEDIVTGTANMLRRLIGADVELEVRLAGGATVLADPGQIEQVLLNLVINARDAMPDGGKLTIETGTVTFDSDYASQHFGVSGGQYRLLAVSDTGVGMTREVQERIFEPFFTTKEKGRGTGLGLPTAYGIVKQSGGHIWVYSEPGVGTTFKVYLPKHSGATSLRPPAGASRPKRLGGTETVLLVEDDDQVRTVARGILKRSGYEVLEANGPEEAIAVCTHYEKKIHLLLTDIVMPRMSGVELARTISAMRPATKALWMSGYAEEAALRHGMLHEGMTFVQKPLTPEGLLSRVRQSLDG</sequence>
<dbReference type="InterPro" id="IPR011006">
    <property type="entry name" value="CheY-like_superfamily"/>
</dbReference>
<name>A0A0K1QF30_9BACT</name>
<evidence type="ECO:0000256" key="7">
    <source>
        <dbReference type="SAM" id="Coils"/>
    </source>
</evidence>
<evidence type="ECO:0000313" key="11">
    <source>
        <dbReference type="Proteomes" id="UP000064967"/>
    </source>
</evidence>
<dbReference type="Gene3D" id="3.30.565.10">
    <property type="entry name" value="Histidine kinase-like ATPase, C-terminal domain"/>
    <property type="match status" value="1"/>
</dbReference>
<dbReference type="Pfam" id="PF13185">
    <property type="entry name" value="GAF_2"/>
    <property type="match status" value="1"/>
</dbReference>
<keyword evidence="7" id="KW-0175">Coiled coil</keyword>
<dbReference type="Proteomes" id="UP000064967">
    <property type="component" value="Chromosome"/>
</dbReference>
<dbReference type="AlphaFoldDB" id="A0A0K1QF30"/>
<dbReference type="Gene3D" id="3.30.450.40">
    <property type="match status" value="1"/>
</dbReference>
<dbReference type="STRING" id="1391654.AKJ09_10703"/>
<dbReference type="SMART" id="SM00388">
    <property type="entry name" value="HisKA"/>
    <property type="match status" value="1"/>
</dbReference>
<evidence type="ECO:0000259" key="8">
    <source>
        <dbReference type="PROSITE" id="PS50109"/>
    </source>
</evidence>
<reference evidence="10 11" key="1">
    <citation type="submission" date="2015-08" db="EMBL/GenBank/DDBJ databases">
        <authorList>
            <person name="Babu N.S."/>
            <person name="Beckwith C.J."/>
            <person name="Beseler K.G."/>
            <person name="Brison A."/>
            <person name="Carone J.V."/>
            <person name="Caskin T.P."/>
            <person name="Diamond M."/>
            <person name="Durham M.E."/>
            <person name="Foxe J.M."/>
            <person name="Go M."/>
            <person name="Henderson B.A."/>
            <person name="Jones I.B."/>
            <person name="McGettigan J.A."/>
            <person name="Micheletti S.J."/>
            <person name="Nasrallah M.E."/>
            <person name="Ortiz D."/>
            <person name="Piller C.R."/>
            <person name="Privatt S.R."/>
            <person name="Schneider S.L."/>
            <person name="Sharp S."/>
            <person name="Smith T.C."/>
            <person name="Stanton J.D."/>
            <person name="Ullery H.E."/>
            <person name="Wilson R.J."/>
            <person name="Serrano M.G."/>
            <person name="Buck G."/>
            <person name="Lee V."/>
            <person name="Wang Y."/>
            <person name="Carvalho R."/>
            <person name="Voegtly L."/>
            <person name="Shi R."/>
            <person name="Duckworth R."/>
            <person name="Johnson A."/>
            <person name="Loviza R."/>
            <person name="Walstead R."/>
            <person name="Shah Z."/>
            <person name="Kiflezghi M."/>
            <person name="Wade K."/>
            <person name="Ball S.L."/>
            <person name="Bradley K.W."/>
            <person name="Asai D.J."/>
            <person name="Bowman C.A."/>
            <person name="Russell D.A."/>
            <person name="Pope W.H."/>
            <person name="Jacobs-Sera D."/>
            <person name="Hendrix R.W."/>
            <person name="Hatfull G.F."/>
        </authorList>
    </citation>
    <scope>NUCLEOTIDE SEQUENCE [LARGE SCALE GENOMIC DNA]</scope>
    <source>
        <strain evidence="10 11">DSM 27648</strain>
    </source>
</reference>
<dbReference type="InterPro" id="IPR003594">
    <property type="entry name" value="HATPase_dom"/>
</dbReference>
<dbReference type="KEGG" id="llu:AKJ09_10703"/>
<dbReference type="PANTHER" id="PTHR43065">
    <property type="entry name" value="SENSOR HISTIDINE KINASE"/>
    <property type="match status" value="1"/>
</dbReference>
<dbReference type="SUPFAM" id="SSF55781">
    <property type="entry name" value="GAF domain-like"/>
    <property type="match status" value="1"/>
</dbReference>
<dbReference type="PROSITE" id="PS50109">
    <property type="entry name" value="HIS_KIN"/>
    <property type="match status" value="1"/>
</dbReference>
<protein>
    <recommendedName>
        <fullName evidence="2">histidine kinase</fullName>
        <ecNumber evidence="2">2.7.13.3</ecNumber>
    </recommendedName>
</protein>
<dbReference type="InterPro" id="IPR004358">
    <property type="entry name" value="Sig_transdc_His_kin-like_C"/>
</dbReference>
<dbReference type="PROSITE" id="PS50110">
    <property type="entry name" value="RESPONSE_REGULATORY"/>
    <property type="match status" value="1"/>
</dbReference>
<dbReference type="GO" id="GO:0000155">
    <property type="term" value="F:phosphorelay sensor kinase activity"/>
    <property type="evidence" value="ECO:0007669"/>
    <property type="project" value="InterPro"/>
</dbReference>
<evidence type="ECO:0000256" key="6">
    <source>
        <dbReference type="PROSITE-ProRule" id="PRU00169"/>
    </source>
</evidence>
<dbReference type="Pfam" id="PF00072">
    <property type="entry name" value="Response_reg"/>
    <property type="match status" value="1"/>
</dbReference>
<dbReference type="Gene3D" id="3.40.50.2300">
    <property type="match status" value="1"/>
</dbReference>
<feature type="domain" description="Histidine kinase" evidence="8">
    <location>
        <begin position="223"/>
        <end position="445"/>
    </location>
</feature>
<dbReference type="SMART" id="SM00448">
    <property type="entry name" value="REC"/>
    <property type="match status" value="1"/>
</dbReference>
<keyword evidence="11" id="KW-1185">Reference proteome</keyword>
<feature type="coiled-coil region" evidence="7">
    <location>
        <begin position="187"/>
        <end position="214"/>
    </location>
</feature>
<dbReference type="InterPro" id="IPR001789">
    <property type="entry name" value="Sig_transdc_resp-reg_receiver"/>
</dbReference>
<dbReference type="InterPro" id="IPR003661">
    <property type="entry name" value="HisK_dim/P_dom"/>
</dbReference>
<organism evidence="10 11">
    <name type="scientific">Labilithrix luteola</name>
    <dbReference type="NCBI Taxonomy" id="1391654"/>
    <lineage>
        <taxon>Bacteria</taxon>
        <taxon>Pseudomonadati</taxon>
        <taxon>Myxococcota</taxon>
        <taxon>Polyangia</taxon>
        <taxon>Polyangiales</taxon>
        <taxon>Labilitrichaceae</taxon>
        <taxon>Labilithrix</taxon>
    </lineage>
</organism>
<comment type="catalytic activity">
    <reaction evidence="1">
        <text>ATP + protein L-histidine = ADP + protein N-phospho-L-histidine.</text>
        <dbReference type="EC" id="2.7.13.3"/>
    </reaction>
</comment>
<dbReference type="PATRIC" id="fig|1391654.3.peg.10842"/>
<dbReference type="CDD" id="cd00082">
    <property type="entry name" value="HisKA"/>
    <property type="match status" value="1"/>
</dbReference>
<proteinExistence type="predicted"/>
<dbReference type="Pfam" id="PF02518">
    <property type="entry name" value="HATPase_c"/>
    <property type="match status" value="1"/>
</dbReference>